<organism evidence="1 2">
    <name type="scientific">Pseudomonas solani</name>
    <dbReference type="NCBI Taxonomy" id="2731552"/>
    <lineage>
        <taxon>Bacteria</taxon>
        <taxon>Pseudomonadati</taxon>
        <taxon>Pseudomonadota</taxon>
        <taxon>Gammaproteobacteria</taxon>
        <taxon>Pseudomonadales</taxon>
        <taxon>Pseudomonadaceae</taxon>
        <taxon>Pseudomonas</taxon>
    </lineage>
</organism>
<gene>
    <name evidence="1" type="ORF">PSm6_00330</name>
</gene>
<evidence type="ECO:0000313" key="2">
    <source>
        <dbReference type="Proteomes" id="UP001064896"/>
    </source>
</evidence>
<keyword evidence="2" id="KW-1185">Reference proteome</keyword>
<dbReference type="EMBL" id="AP023081">
    <property type="protein sequence ID" value="BCD83626.1"/>
    <property type="molecule type" value="Genomic_DNA"/>
</dbReference>
<sequence length="101" mass="11424">MTDIDWSKAPEGATHWEPENHLVNAGWMKVDGNGDWFFWSSCRKTWTEHMIAPGAARMSRMIARATAEEERNAAIVEIGRLFHEGGPAAIYFAGYRKQEAV</sequence>
<dbReference type="Proteomes" id="UP001064896">
    <property type="component" value="Chromosome"/>
</dbReference>
<protein>
    <submittedName>
        <fullName evidence="1">Uncharacterized protein</fullName>
    </submittedName>
</protein>
<dbReference type="RefSeq" id="WP_265169219.1">
    <property type="nucleotide sequence ID" value="NZ_AP023081.1"/>
</dbReference>
<evidence type="ECO:0000313" key="1">
    <source>
        <dbReference type="EMBL" id="BCD83626.1"/>
    </source>
</evidence>
<name>A0ABN6BMU2_9PSED</name>
<reference evidence="1" key="1">
    <citation type="submission" date="2020-05" db="EMBL/GenBank/DDBJ databases">
        <title>Complete genome sequence of Pseudomonas sp. Sm006.</title>
        <authorList>
            <person name="Takeuchi K."/>
            <person name="Someya N."/>
        </authorList>
    </citation>
    <scope>NUCLEOTIDE SEQUENCE</scope>
    <source>
        <strain evidence="1">Sm006</strain>
    </source>
</reference>
<proteinExistence type="predicted"/>
<accession>A0ABN6BMU2</accession>